<dbReference type="Proteomes" id="UP001156666">
    <property type="component" value="Unassembled WGS sequence"/>
</dbReference>
<dbReference type="AlphaFoldDB" id="A0AA37WGN1"/>
<evidence type="ECO:0000313" key="1">
    <source>
        <dbReference type="EMBL" id="GLR18509.1"/>
    </source>
</evidence>
<comment type="caution">
    <text evidence="1">The sequence shown here is derived from an EMBL/GenBank/DDBJ whole genome shotgun (WGS) entry which is preliminary data.</text>
</comment>
<evidence type="ECO:0000313" key="2">
    <source>
        <dbReference type="Proteomes" id="UP001156666"/>
    </source>
</evidence>
<protein>
    <submittedName>
        <fullName evidence="1">Uncharacterized protein</fullName>
    </submittedName>
</protein>
<reference evidence="1" key="2">
    <citation type="submission" date="2023-01" db="EMBL/GenBank/DDBJ databases">
        <title>Draft genome sequence of Portibacter lacus strain NBRC 108769.</title>
        <authorList>
            <person name="Sun Q."/>
            <person name="Mori K."/>
        </authorList>
    </citation>
    <scope>NUCLEOTIDE SEQUENCE</scope>
    <source>
        <strain evidence="1">NBRC 108769</strain>
    </source>
</reference>
<gene>
    <name evidence="1" type="ORF">GCM10007940_31250</name>
</gene>
<proteinExistence type="predicted"/>
<dbReference type="EMBL" id="BSOH01000021">
    <property type="protein sequence ID" value="GLR18509.1"/>
    <property type="molecule type" value="Genomic_DNA"/>
</dbReference>
<accession>A0AA37WGN1</accession>
<sequence>MDIRINDKLNSANEFTYVLGLFDSPGFRAKSGLQYYITDFKRGFLTLGPNLMYQRVTTDVFFYHPMTFSGRANDLKIDFKQNRIAADALGSVRFNLTKKIYMEFGLGAGIHYTTNKVVESTAHNLKSLLAEAPDLKFEEVSNNSTFGLLTSFNLNISVVIEE</sequence>
<name>A0AA37WGN1_9BACT</name>
<keyword evidence="2" id="KW-1185">Reference proteome</keyword>
<reference evidence="1" key="1">
    <citation type="journal article" date="2014" name="Int. J. Syst. Evol. Microbiol.">
        <title>Complete genome sequence of Corynebacterium casei LMG S-19264T (=DSM 44701T), isolated from a smear-ripened cheese.</title>
        <authorList>
            <consortium name="US DOE Joint Genome Institute (JGI-PGF)"/>
            <person name="Walter F."/>
            <person name="Albersmeier A."/>
            <person name="Kalinowski J."/>
            <person name="Ruckert C."/>
        </authorList>
    </citation>
    <scope>NUCLEOTIDE SEQUENCE</scope>
    <source>
        <strain evidence="1">NBRC 108769</strain>
    </source>
</reference>
<organism evidence="1 2">
    <name type="scientific">Portibacter lacus</name>
    <dbReference type="NCBI Taxonomy" id="1099794"/>
    <lineage>
        <taxon>Bacteria</taxon>
        <taxon>Pseudomonadati</taxon>
        <taxon>Bacteroidota</taxon>
        <taxon>Saprospiria</taxon>
        <taxon>Saprospirales</taxon>
        <taxon>Haliscomenobacteraceae</taxon>
        <taxon>Portibacter</taxon>
    </lineage>
</organism>